<evidence type="ECO:0000256" key="6">
    <source>
        <dbReference type="ARBA" id="ARBA00022918"/>
    </source>
</evidence>
<evidence type="ECO:0000256" key="2">
    <source>
        <dbReference type="ARBA" id="ARBA00022695"/>
    </source>
</evidence>
<dbReference type="FunFam" id="3.10.20.370:FF:000003">
    <property type="entry name" value="Transposon Tf2-6 polyprotein"/>
    <property type="match status" value="1"/>
</dbReference>
<keyword evidence="5" id="KW-0378">Hydrolase</keyword>
<dbReference type="GO" id="GO:0003964">
    <property type="term" value="F:RNA-directed DNA polymerase activity"/>
    <property type="evidence" value="ECO:0007669"/>
    <property type="project" value="UniProtKB-KW"/>
</dbReference>
<sequence length="97" mass="11027">MAPILRLPDAELPFIIEVDASEVGVGAVLSQRSGEDKRLHPCAYFSLCLSPAEQNYDVGDHELLVVKLALEEWRRWLEGAKHPFLVWTDHKNLAYIQ</sequence>
<evidence type="ECO:0000256" key="4">
    <source>
        <dbReference type="ARBA" id="ARBA00022759"/>
    </source>
</evidence>
<protein>
    <recommendedName>
        <fullName evidence="7">Reverse transcriptase RNase H-like domain-containing protein</fullName>
    </recommendedName>
</protein>
<dbReference type="InterPro" id="IPR043502">
    <property type="entry name" value="DNA/RNA_pol_sf"/>
</dbReference>
<dbReference type="CDD" id="cd09274">
    <property type="entry name" value="RNase_HI_RT_Ty3"/>
    <property type="match status" value="1"/>
</dbReference>
<feature type="domain" description="Reverse transcriptase RNase H-like" evidence="7">
    <location>
        <begin position="9"/>
        <end position="96"/>
    </location>
</feature>
<name>A0AAD8ZZK3_9TELE</name>
<dbReference type="GO" id="GO:0016787">
    <property type="term" value="F:hydrolase activity"/>
    <property type="evidence" value="ECO:0007669"/>
    <property type="project" value="UniProtKB-KW"/>
</dbReference>
<organism evidence="8 9">
    <name type="scientific">Electrophorus voltai</name>
    <dbReference type="NCBI Taxonomy" id="2609070"/>
    <lineage>
        <taxon>Eukaryota</taxon>
        <taxon>Metazoa</taxon>
        <taxon>Chordata</taxon>
        <taxon>Craniata</taxon>
        <taxon>Vertebrata</taxon>
        <taxon>Euteleostomi</taxon>
        <taxon>Actinopterygii</taxon>
        <taxon>Neopterygii</taxon>
        <taxon>Teleostei</taxon>
        <taxon>Ostariophysi</taxon>
        <taxon>Gymnotiformes</taxon>
        <taxon>Gymnotoidei</taxon>
        <taxon>Gymnotidae</taxon>
        <taxon>Electrophorus</taxon>
    </lineage>
</organism>
<keyword evidence="3" id="KW-0540">Nuclease</keyword>
<dbReference type="Pfam" id="PF17917">
    <property type="entry name" value="RT_RNaseH"/>
    <property type="match status" value="1"/>
</dbReference>
<accession>A0AAD8ZZK3</accession>
<evidence type="ECO:0000256" key="1">
    <source>
        <dbReference type="ARBA" id="ARBA00022679"/>
    </source>
</evidence>
<keyword evidence="9" id="KW-1185">Reference proteome</keyword>
<gene>
    <name evidence="8" type="ORF">P4O66_000042</name>
</gene>
<keyword evidence="4" id="KW-0255">Endonuclease</keyword>
<keyword evidence="6" id="KW-0695">RNA-directed DNA polymerase</keyword>
<dbReference type="PANTHER" id="PTHR34072:SF42">
    <property type="entry name" value="INTEGRASE CATALYTIC DOMAIN-CONTAINING PROTEIN"/>
    <property type="match status" value="1"/>
</dbReference>
<proteinExistence type="predicted"/>
<evidence type="ECO:0000313" key="9">
    <source>
        <dbReference type="Proteomes" id="UP001239994"/>
    </source>
</evidence>
<evidence type="ECO:0000313" key="8">
    <source>
        <dbReference type="EMBL" id="KAK1806150.1"/>
    </source>
</evidence>
<evidence type="ECO:0000256" key="3">
    <source>
        <dbReference type="ARBA" id="ARBA00022722"/>
    </source>
</evidence>
<evidence type="ECO:0000256" key="5">
    <source>
        <dbReference type="ARBA" id="ARBA00022801"/>
    </source>
</evidence>
<keyword evidence="1" id="KW-0808">Transferase</keyword>
<dbReference type="InterPro" id="IPR041373">
    <property type="entry name" value="RT_RNaseH"/>
</dbReference>
<reference evidence="8" key="1">
    <citation type="submission" date="2023-03" db="EMBL/GenBank/DDBJ databases">
        <title>Electrophorus voltai genome.</title>
        <authorList>
            <person name="Bian C."/>
        </authorList>
    </citation>
    <scope>NUCLEOTIDE SEQUENCE</scope>
    <source>
        <strain evidence="8">CB-2022</strain>
        <tissue evidence="8">Muscle</tissue>
    </source>
</reference>
<dbReference type="EMBL" id="JAROKS010000001">
    <property type="protein sequence ID" value="KAK1806150.1"/>
    <property type="molecule type" value="Genomic_DNA"/>
</dbReference>
<dbReference type="SUPFAM" id="SSF56672">
    <property type="entry name" value="DNA/RNA polymerases"/>
    <property type="match status" value="1"/>
</dbReference>
<keyword evidence="2" id="KW-0548">Nucleotidyltransferase</keyword>
<dbReference type="GO" id="GO:0004519">
    <property type="term" value="F:endonuclease activity"/>
    <property type="evidence" value="ECO:0007669"/>
    <property type="project" value="UniProtKB-KW"/>
</dbReference>
<dbReference type="Gene3D" id="3.10.20.370">
    <property type="match status" value="1"/>
</dbReference>
<evidence type="ECO:0000259" key="7">
    <source>
        <dbReference type="Pfam" id="PF17917"/>
    </source>
</evidence>
<comment type="caution">
    <text evidence="8">The sequence shown here is derived from an EMBL/GenBank/DDBJ whole genome shotgun (WGS) entry which is preliminary data.</text>
</comment>
<dbReference type="AlphaFoldDB" id="A0AAD8ZZK3"/>
<dbReference type="Proteomes" id="UP001239994">
    <property type="component" value="Unassembled WGS sequence"/>
</dbReference>
<dbReference type="PANTHER" id="PTHR34072">
    <property type="entry name" value="ENZYMATIC POLYPROTEIN-RELATED"/>
    <property type="match status" value="1"/>
</dbReference>